<dbReference type="InterPro" id="IPR050109">
    <property type="entry name" value="HTH-type_TetR-like_transc_reg"/>
</dbReference>
<dbReference type="SUPFAM" id="SSF46689">
    <property type="entry name" value="Homeodomain-like"/>
    <property type="match status" value="1"/>
</dbReference>
<dbReference type="Gene3D" id="1.10.10.60">
    <property type="entry name" value="Homeodomain-like"/>
    <property type="match status" value="1"/>
</dbReference>
<protein>
    <submittedName>
        <fullName evidence="6">TetR family transcriptional regulator</fullName>
    </submittedName>
</protein>
<keyword evidence="7" id="KW-1185">Reference proteome</keyword>
<name>A0A975JXZ4_9MYCO</name>
<dbReference type="PANTHER" id="PTHR30055">
    <property type="entry name" value="HTH-TYPE TRANSCRIPTIONAL REGULATOR RUTR"/>
    <property type="match status" value="1"/>
</dbReference>
<evidence type="ECO:0000313" key="6">
    <source>
        <dbReference type="EMBL" id="QUR67770.1"/>
    </source>
</evidence>
<dbReference type="InterPro" id="IPR036271">
    <property type="entry name" value="Tet_transcr_reg_TetR-rel_C_sf"/>
</dbReference>
<dbReference type="PROSITE" id="PS50977">
    <property type="entry name" value="HTH_TETR_2"/>
    <property type="match status" value="1"/>
</dbReference>
<dbReference type="EMBL" id="CP046600">
    <property type="protein sequence ID" value="QUR67770.1"/>
    <property type="molecule type" value="Genomic_DNA"/>
</dbReference>
<gene>
    <name evidence="6" type="ORF">F6B93_12260</name>
</gene>
<dbReference type="GO" id="GO:0003700">
    <property type="term" value="F:DNA-binding transcription factor activity"/>
    <property type="evidence" value="ECO:0007669"/>
    <property type="project" value="TreeGrafter"/>
</dbReference>
<dbReference type="InterPro" id="IPR009057">
    <property type="entry name" value="Homeodomain-like_sf"/>
</dbReference>
<evidence type="ECO:0000256" key="2">
    <source>
        <dbReference type="ARBA" id="ARBA00023125"/>
    </source>
</evidence>
<evidence type="ECO:0000256" key="3">
    <source>
        <dbReference type="ARBA" id="ARBA00023163"/>
    </source>
</evidence>
<reference evidence="6" key="1">
    <citation type="submission" date="2019-12" db="EMBL/GenBank/DDBJ databases">
        <title>Mycobacterium spongiae sp. nov.</title>
        <authorList>
            <person name="Stinear T."/>
        </authorList>
    </citation>
    <scope>NUCLEOTIDE SEQUENCE</scope>
    <source>
        <strain evidence="6">FSD4b-SM</strain>
    </source>
</reference>
<sequence>MGRQLGRSSIVEVNLVNVTRNNLRTRDRLIDSAAQHFAEFGLDGASLRQIALDSEITPAAVYNHFPGGKMELYAAVMTIVADALGDLAIGKIDDPDRPVEVILQSAEQLWRFFERHPDIAKLLAREAIAHEENARDYFESCLESAKAIEVFLITAIEAKKVRPVEPKFFLMWTASVLINFHGKPMLRNFLYRDLPNDVALKHLLEQVDRELRLP</sequence>
<evidence type="ECO:0000256" key="4">
    <source>
        <dbReference type="PROSITE-ProRule" id="PRU00335"/>
    </source>
</evidence>
<proteinExistence type="predicted"/>
<evidence type="ECO:0000313" key="7">
    <source>
        <dbReference type="Proteomes" id="UP000682202"/>
    </source>
</evidence>
<dbReference type="AlphaFoldDB" id="A0A975JXZ4"/>
<dbReference type="Pfam" id="PF00440">
    <property type="entry name" value="TetR_N"/>
    <property type="match status" value="1"/>
</dbReference>
<dbReference type="KEGG" id="mspg:F6B93_12260"/>
<dbReference type="PANTHER" id="PTHR30055:SF234">
    <property type="entry name" value="HTH-TYPE TRANSCRIPTIONAL REGULATOR BETI"/>
    <property type="match status" value="1"/>
</dbReference>
<evidence type="ECO:0000259" key="5">
    <source>
        <dbReference type="PROSITE" id="PS50977"/>
    </source>
</evidence>
<feature type="domain" description="HTH tetR-type" evidence="5">
    <location>
        <begin position="23"/>
        <end position="83"/>
    </location>
</feature>
<dbReference type="Gene3D" id="1.10.357.10">
    <property type="entry name" value="Tetracycline Repressor, domain 2"/>
    <property type="match status" value="1"/>
</dbReference>
<dbReference type="GO" id="GO:0000976">
    <property type="term" value="F:transcription cis-regulatory region binding"/>
    <property type="evidence" value="ECO:0007669"/>
    <property type="project" value="TreeGrafter"/>
</dbReference>
<dbReference type="Proteomes" id="UP000682202">
    <property type="component" value="Chromosome"/>
</dbReference>
<accession>A0A975JXZ4</accession>
<keyword evidence="3" id="KW-0804">Transcription</keyword>
<keyword evidence="1" id="KW-0805">Transcription regulation</keyword>
<feature type="DNA-binding region" description="H-T-H motif" evidence="4">
    <location>
        <begin position="46"/>
        <end position="65"/>
    </location>
</feature>
<dbReference type="SUPFAM" id="SSF48498">
    <property type="entry name" value="Tetracyclin repressor-like, C-terminal domain"/>
    <property type="match status" value="1"/>
</dbReference>
<organism evidence="6 7">
    <name type="scientific">Mycobacterium spongiae</name>
    <dbReference type="NCBI Taxonomy" id="886343"/>
    <lineage>
        <taxon>Bacteria</taxon>
        <taxon>Bacillati</taxon>
        <taxon>Actinomycetota</taxon>
        <taxon>Actinomycetes</taxon>
        <taxon>Mycobacteriales</taxon>
        <taxon>Mycobacteriaceae</taxon>
        <taxon>Mycobacterium</taxon>
    </lineage>
</organism>
<evidence type="ECO:0000256" key="1">
    <source>
        <dbReference type="ARBA" id="ARBA00023015"/>
    </source>
</evidence>
<dbReference type="InterPro" id="IPR001647">
    <property type="entry name" value="HTH_TetR"/>
</dbReference>
<keyword evidence="2 4" id="KW-0238">DNA-binding</keyword>